<proteinExistence type="predicted"/>
<feature type="non-terminal residue" evidence="2">
    <location>
        <position position="485"/>
    </location>
</feature>
<dbReference type="Pfam" id="PF13952">
    <property type="entry name" value="DUF4216"/>
    <property type="match status" value="1"/>
</dbReference>
<accession>A0A1J6ID43</accession>
<dbReference type="EMBL" id="MJEQ01037188">
    <property type="protein sequence ID" value="OIT02316.1"/>
    <property type="molecule type" value="Genomic_DNA"/>
</dbReference>
<organism evidence="2 3">
    <name type="scientific">Nicotiana attenuata</name>
    <name type="common">Coyote tobacco</name>
    <dbReference type="NCBI Taxonomy" id="49451"/>
    <lineage>
        <taxon>Eukaryota</taxon>
        <taxon>Viridiplantae</taxon>
        <taxon>Streptophyta</taxon>
        <taxon>Embryophyta</taxon>
        <taxon>Tracheophyta</taxon>
        <taxon>Spermatophyta</taxon>
        <taxon>Magnoliopsida</taxon>
        <taxon>eudicotyledons</taxon>
        <taxon>Gunneridae</taxon>
        <taxon>Pentapetalae</taxon>
        <taxon>asterids</taxon>
        <taxon>lamiids</taxon>
        <taxon>Solanales</taxon>
        <taxon>Solanaceae</taxon>
        <taxon>Nicotianoideae</taxon>
        <taxon>Nicotianeae</taxon>
        <taxon>Nicotiana</taxon>
    </lineage>
</organism>
<sequence>LFVKSEKPLGAPKHHDLEADELEQAHIYVLKNCDEVLPFLEEFAQIHVDSTQHLSDTEWNRQFIKWFKDRVAQLYKEDDSQIMEDLLALSRGPTQYVLYYNGYIINGYRFHVEDYDKHLRTQNCGVVFVGETDEHNEHDIVSVNWGRFLKINEPFVLVDQASQLFYANDNFNKGWCVARKTQPRDSYEILQQMDGDVVELKNPIQNKRKITFWKGHMQTNIPSFSSTDDVMHYIQTNSASTLFKIYSLLESILDEGKSLDLCVPLKNLKMKSEFHQNAHYNCQSMSRPSKSTLSTAQELRTMNKNPLVHDKENMQTDISFSPSVDQVMQSNQKVETRSLGKGGRELRSMCSFEEPSKSTRLDSTMYATQGLRTMNQKLLFHDKENMHTGIPFSPSIDQVMQSTQTVETTNIGSGTAGKVKEDRGSNKCKEVASLEVGEKLKVTFYNNRIVGKNSNLFSRPLGKIVRDRDICPLGVSSWDCIKEEK</sequence>
<dbReference type="Proteomes" id="UP000187609">
    <property type="component" value="Unassembled WGS sequence"/>
</dbReference>
<dbReference type="PANTHER" id="PTHR48258">
    <property type="entry name" value="DUF4218 DOMAIN-CONTAINING PROTEIN-RELATED"/>
    <property type="match status" value="1"/>
</dbReference>
<evidence type="ECO:0000313" key="3">
    <source>
        <dbReference type="Proteomes" id="UP000187609"/>
    </source>
</evidence>
<comment type="caution">
    <text evidence="2">The sequence shown here is derived from an EMBL/GenBank/DDBJ whole genome shotgun (WGS) entry which is preliminary data.</text>
</comment>
<evidence type="ECO:0000313" key="2">
    <source>
        <dbReference type="EMBL" id="OIT02316.1"/>
    </source>
</evidence>
<reference evidence="2" key="1">
    <citation type="submission" date="2016-11" db="EMBL/GenBank/DDBJ databases">
        <title>The genome of Nicotiana attenuata.</title>
        <authorList>
            <person name="Xu S."/>
            <person name="Brockmoeller T."/>
            <person name="Gaquerel E."/>
            <person name="Navarro A."/>
            <person name="Kuhl H."/>
            <person name="Gase K."/>
            <person name="Ling Z."/>
            <person name="Zhou W."/>
            <person name="Kreitzer C."/>
            <person name="Stanke M."/>
            <person name="Tang H."/>
            <person name="Lyons E."/>
            <person name="Pandey P."/>
            <person name="Pandey S.P."/>
            <person name="Timmermann B."/>
            <person name="Baldwin I.T."/>
        </authorList>
    </citation>
    <scope>NUCLEOTIDE SEQUENCE [LARGE SCALE GENOMIC DNA]</scope>
    <source>
        <strain evidence="2">UT</strain>
    </source>
</reference>
<keyword evidence="3" id="KW-1185">Reference proteome</keyword>
<gene>
    <name evidence="2" type="ORF">A4A49_56833</name>
</gene>
<feature type="non-terminal residue" evidence="2">
    <location>
        <position position="1"/>
    </location>
</feature>
<dbReference type="InterPro" id="IPR025312">
    <property type="entry name" value="DUF4216"/>
</dbReference>
<dbReference type="PANTHER" id="PTHR48258:SF11">
    <property type="entry name" value="TDCA1-ORF2 PROTEIN"/>
    <property type="match status" value="1"/>
</dbReference>
<dbReference type="AlphaFoldDB" id="A0A1J6ID43"/>
<feature type="domain" description="DUF4216" evidence="1">
    <location>
        <begin position="136"/>
        <end position="177"/>
    </location>
</feature>
<name>A0A1J6ID43_NICAT</name>
<protein>
    <recommendedName>
        <fullName evidence="1">DUF4216 domain-containing protein</fullName>
    </recommendedName>
</protein>
<dbReference type="Gramene" id="OIT02316">
    <property type="protein sequence ID" value="OIT02316"/>
    <property type="gene ID" value="A4A49_56833"/>
</dbReference>
<evidence type="ECO:0000259" key="1">
    <source>
        <dbReference type="Pfam" id="PF13952"/>
    </source>
</evidence>